<keyword evidence="1" id="KW-0378">Hydrolase</keyword>
<dbReference type="PROSITE" id="PS50263">
    <property type="entry name" value="CN_HYDROLASE"/>
    <property type="match status" value="1"/>
</dbReference>
<dbReference type="InterPro" id="IPR050345">
    <property type="entry name" value="Aliph_Amidase/BUP"/>
</dbReference>
<sequence length="311" mass="33830">MNQPVRVVFRSASRAAPAFGEGLRVALYQGQGAVGSRQAVEQNLERLIEVTALAAEYGCQVVVFPEKYTTGYAIGPEQCRELAEHREGPSVERARLAAKENGLAVVLPYPERDGSEFFDSISVIAADGLVAANYRKTHLYGAAERRNYSFGNDLPPVVGVNGIAVGVLNCYECEFPPLYQYLAEKGAQVVLGPTAADGHFRLADGTMSQVPYQDATRHIIPAMAGIWRLFIAYANRRGWEQVPAGAWQYQGNSGVWAPDGDPLIAATAEDRHHDCLFVADCLPATVPPFSPEGHHPTDNRLTLNPVLKPAR</sequence>
<protein>
    <recommendedName>
        <fullName evidence="3">CN hydrolase domain-containing protein</fullName>
    </recommendedName>
</protein>
<feature type="region of interest" description="Disordered" evidence="2">
    <location>
        <begin position="290"/>
        <end position="311"/>
    </location>
</feature>
<dbReference type="InterPro" id="IPR036526">
    <property type="entry name" value="C-N_Hydrolase_sf"/>
</dbReference>
<dbReference type="Pfam" id="PF00795">
    <property type="entry name" value="CN_hydrolase"/>
    <property type="match status" value="1"/>
</dbReference>
<feature type="domain" description="CN hydrolase" evidence="3">
    <location>
        <begin position="23"/>
        <end position="288"/>
    </location>
</feature>
<evidence type="ECO:0000256" key="2">
    <source>
        <dbReference type="SAM" id="MobiDB-lite"/>
    </source>
</evidence>
<evidence type="ECO:0000313" key="5">
    <source>
        <dbReference type="Proteomes" id="UP001165590"/>
    </source>
</evidence>
<reference evidence="4" key="1">
    <citation type="journal article" date="2022" name="bioRxiv">
        <title>Discovery and biosynthetic assessment of Streptomyces ortus sp nov. isolated from a deep-sea sponge.</title>
        <authorList>
            <person name="Williams S.E."/>
        </authorList>
    </citation>
    <scope>NUCLEOTIDE SEQUENCE</scope>
    <source>
        <strain evidence="4">A15ISP2-DRY2</strain>
    </source>
</reference>
<comment type="caution">
    <text evidence="4">The sequence shown here is derived from an EMBL/GenBank/DDBJ whole genome shotgun (WGS) entry which is preliminary data.</text>
</comment>
<dbReference type="SUPFAM" id="SSF56317">
    <property type="entry name" value="Carbon-nitrogen hydrolase"/>
    <property type="match status" value="1"/>
</dbReference>
<proteinExistence type="predicted"/>
<name>A0ABT3VFR8_9ACTN</name>
<evidence type="ECO:0000313" key="4">
    <source>
        <dbReference type="EMBL" id="MCX4238792.1"/>
    </source>
</evidence>
<keyword evidence="5" id="KW-1185">Reference proteome</keyword>
<evidence type="ECO:0000259" key="3">
    <source>
        <dbReference type="PROSITE" id="PS50263"/>
    </source>
</evidence>
<evidence type="ECO:0000256" key="1">
    <source>
        <dbReference type="ARBA" id="ARBA00022801"/>
    </source>
</evidence>
<dbReference type="PANTHER" id="PTHR43674:SF2">
    <property type="entry name" value="BETA-UREIDOPROPIONASE"/>
    <property type="match status" value="1"/>
</dbReference>
<dbReference type="Proteomes" id="UP001165590">
    <property type="component" value="Unassembled WGS sequence"/>
</dbReference>
<dbReference type="PANTHER" id="PTHR43674">
    <property type="entry name" value="NITRILASE C965.09-RELATED"/>
    <property type="match status" value="1"/>
</dbReference>
<gene>
    <name evidence="4" type="ORF">K3769_39685</name>
</gene>
<dbReference type="EMBL" id="JAIFZO010000002">
    <property type="protein sequence ID" value="MCX4238792.1"/>
    <property type="molecule type" value="Genomic_DNA"/>
</dbReference>
<dbReference type="InterPro" id="IPR003010">
    <property type="entry name" value="C-N_Hydrolase"/>
</dbReference>
<dbReference type="Gene3D" id="3.60.110.10">
    <property type="entry name" value="Carbon-nitrogen hydrolase"/>
    <property type="match status" value="1"/>
</dbReference>
<organism evidence="4 5">
    <name type="scientific">Streptomyces ortus</name>
    <dbReference type="NCBI Taxonomy" id="2867268"/>
    <lineage>
        <taxon>Bacteria</taxon>
        <taxon>Bacillati</taxon>
        <taxon>Actinomycetota</taxon>
        <taxon>Actinomycetes</taxon>
        <taxon>Kitasatosporales</taxon>
        <taxon>Streptomycetaceae</taxon>
        <taxon>Streptomyces</taxon>
    </lineage>
</organism>
<dbReference type="RefSeq" id="WP_267031055.1">
    <property type="nucleotide sequence ID" value="NZ_JAIFZO010000002.1"/>
</dbReference>
<accession>A0ABT3VFR8</accession>